<reference evidence="2" key="1">
    <citation type="submission" date="2014-12" db="EMBL/GenBank/DDBJ databases">
        <title>Genome Sequence of Valsa Canker Pathogens Uncovers a Specific Adaption of Colonization on Woody Bark.</title>
        <authorList>
            <person name="Yin Z."/>
            <person name="Liu H."/>
            <person name="Gao X."/>
            <person name="Li Z."/>
            <person name="Song N."/>
            <person name="Ke X."/>
            <person name="Dai Q."/>
            <person name="Wu Y."/>
            <person name="Sun Y."/>
            <person name="Xu J.-R."/>
            <person name="Kang Z.K."/>
            <person name="Wang L."/>
            <person name="Huang L."/>
        </authorList>
    </citation>
    <scope>NUCLEOTIDE SEQUENCE [LARGE SCALE GENOMIC DNA]</scope>
    <source>
        <strain evidence="2">SXYL134</strain>
    </source>
</reference>
<evidence type="ECO:0000313" key="2">
    <source>
        <dbReference type="Proteomes" id="UP000078576"/>
    </source>
</evidence>
<protein>
    <submittedName>
        <fullName evidence="1">Uncharacterized protein</fullName>
    </submittedName>
</protein>
<accession>A0A194V6F3</accession>
<organism evidence="1 2">
    <name type="scientific">Cytospora mali</name>
    <name type="common">Apple Valsa canker fungus</name>
    <name type="synonym">Valsa mali</name>
    <dbReference type="NCBI Taxonomy" id="578113"/>
    <lineage>
        <taxon>Eukaryota</taxon>
        <taxon>Fungi</taxon>
        <taxon>Dikarya</taxon>
        <taxon>Ascomycota</taxon>
        <taxon>Pezizomycotina</taxon>
        <taxon>Sordariomycetes</taxon>
        <taxon>Sordariomycetidae</taxon>
        <taxon>Diaporthales</taxon>
        <taxon>Cytosporaceae</taxon>
        <taxon>Cytospora</taxon>
    </lineage>
</organism>
<evidence type="ECO:0000313" key="1">
    <source>
        <dbReference type="EMBL" id="KUI59474.1"/>
    </source>
</evidence>
<dbReference type="Proteomes" id="UP000078576">
    <property type="component" value="Unassembled WGS sequence"/>
</dbReference>
<sequence length="209" mass="23926">MTCLAHFVDDVDWTATARDGDEGFYAARCKAALRKGGLRRLLGSMTHLENLNISFTHNRFETMFQSEAIYPAALSDIVPEEMCWKNLRKLKFDRVEGTRQEWAGFIRRHSSTVARFHLQSPRLIRLSWVFFVEDLRLLAATISLENMGISGGVYGEREEGGTQEGKEDEEGDLRAYILGRCSENPIESYKKRNPSTLLRQMSEIMHSCI</sequence>
<dbReference type="AlphaFoldDB" id="A0A194V6F3"/>
<proteinExistence type="predicted"/>
<dbReference type="EMBL" id="KN714731">
    <property type="protein sequence ID" value="KUI59474.1"/>
    <property type="molecule type" value="Genomic_DNA"/>
</dbReference>
<dbReference type="STRING" id="694573.A0A194V6F3"/>
<gene>
    <name evidence="1" type="ORF">VP1G_11085</name>
</gene>
<keyword evidence="2" id="KW-1185">Reference proteome</keyword>
<name>A0A194V6F3_CYTMA</name>